<dbReference type="InterPro" id="IPR011006">
    <property type="entry name" value="CheY-like_superfamily"/>
</dbReference>
<dbReference type="RefSeq" id="WP_090174522.1">
    <property type="nucleotide sequence ID" value="NZ_FMXR01000018.1"/>
</dbReference>
<dbReference type="SMART" id="SM00448">
    <property type="entry name" value="REC"/>
    <property type="match status" value="1"/>
</dbReference>
<dbReference type="PANTHER" id="PTHR48111:SF2">
    <property type="entry name" value="RESPONSE REGULATOR SAER"/>
    <property type="match status" value="1"/>
</dbReference>
<dbReference type="GO" id="GO:0000156">
    <property type="term" value="F:phosphorelay response regulator activity"/>
    <property type="evidence" value="ECO:0007669"/>
    <property type="project" value="TreeGrafter"/>
</dbReference>
<dbReference type="Gene3D" id="1.10.10.10">
    <property type="entry name" value="Winged helix-like DNA-binding domain superfamily/Winged helix DNA-binding domain"/>
    <property type="match status" value="1"/>
</dbReference>
<dbReference type="GO" id="GO:0000976">
    <property type="term" value="F:transcription cis-regulatory region binding"/>
    <property type="evidence" value="ECO:0007669"/>
    <property type="project" value="TreeGrafter"/>
</dbReference>
<dbReference type="GO" id="GO:0005829">
    <property type="term" value="C:cytosol"/>
    <property type="evidence" value="ECO:0007669"/>
    <property type="project" value="TreeGrafter"/>
</dbReference>
<dbReference type="Proteomes" id="UP000199228">
    <property type="component" value="Unassembled WGS sequence"/>
</dbReference>
<protein>
    <recommendedName>
        <fullName evidence="1">Stage 0 sporulation protein A homolog</fullName>
    </recommendedName>
</protein>
<name>A0A1G6CEH6_EUBOX</name>
<dbReference type="FunFam" id="3.40.50.2300:FF:000001">
    <property type="entry name" value="DNA-binding response regulator PhoB"/>
    <property type="match status" value="1"/>
</dbReference>
<feature type="domain" description="Response regulatory" evidence="10">
    <location>
        <begin position="5"/>
        <end position="117"/>
    </location>
</feature>
<dbReference type="GO" id="GO:0006355">
    <property type="term" value="P:regulation of DNA-templated transcription"/>
    <property type="evidence" value="ECO:0007669"/>
    <property type="project" value="InterPro"/>
</dbReference>
<evidence type="ECO:0000313" key="12">
    <source>
        <dbReference type="EMBL" id="SDB31267.1"/>
    </source>
</evidence>
<dbReference type="Pfam" id="PF00486">
    <property type="entry name" value="Trans_reg_C"/>
    <property type="match status" value="1"/>
</dbReference>
<comment type="function">
    <text evidence="7">May play the central regulatory role in sporulation. It may be an element of the effector pathway responsible for the activation of sporulation genes in response to nutritional stress. Spo0A may act in concert with spo0H (a sigma factor) to control the expression of some genes that are critical to the sporulation process.</text>
</comment>
<feature type="domain" description="OmpR/PhoB-type" evidence="11">
    <location>
        <begin position="133"/>
        <end position="232"/>
    </location>
</feature>
<keyword evidence="2 8" id="KW-0597">Phosphoprotein</keyword>
<evidence type="ECO:0000313" key="13">
    <source>
        <dbReference type="Proteomes" id="UP000199228"/>
    </source>
</evidence>
<keyword evidence="3" id="KW-0902">Two-component regulatory system</keyword>
<dbReference type="FunFam" id="1.10.10.10:FF:000018">
    <property type="entry name" value="DNA-binding response regulator ResD"/>
    <property type="match status" value="1"/>
</dbReference>
<dbReference type="PROSITE" id="PS50110">
    <property type="entry name" value="RESPONSE_REGULATORY"/>
    <property type="match status" value="1"/>
</dbReference>
<keyword evidence="5 9" id="KW-0238">DNA-binding</keyword>
<reference evidence="12 13" key="1">
    <citation type="submission" date="2016-10" db="EMBL/GenBank/DDBJ databases">
        <authorList>
            <person name="de Groot N.N."/>
        </authorList>
    </citation>
    <scope>NUCLEOTIDE SEQUENCE [LARGE SCALE GENOMIC DNA]</scope>
    <source>
        <strain evidence="12 13">DSM 3217</strain>
    </source>
</reference>
<evidence type="ECO:0000256" key="7">
    <source>
        <dbReference type="ARBA" id="ARBA00024867"/>
    </source>
</evidence>
<feature type="modified residue" description="4-aspartylphosphate" evidence="8">
    <location>
        <position position="53"/>
    </location>
</feature>
<evidence type="ECO:0000256" key="2">
    <source>
        <dbReference type="ARBA" id="ARBA00022553"/>
    </source>
</evidence>
<organism evidence="12 13">
    <name type="scientific">Eubacterium oxidoreducens</name>
    <dbReference type="NCBI Taxonomy" id="1732"/>
    <lineage>
        <taxon>Bacteria</taxon>
        <taxon>Bacillati</taxon>
        <taxon>Bacillota</taxon>
        <taxon>Clostridia</taxon>
        <taxon>Eubacteriales</taxon>
        <taxon>Eubacteriaceae</taxon>
        <taxon>Eubacterium</taxon>
    </lineage>
</organism>
<dbReference type="AlphaFoldDB" id="A0A1G6CEH6"/>
<evidence type="ECO:0000259" key="11">
    <source>
        <dbReference type="PROSITE" id="PS51755"/>
    </source>
</evidence>
<dbReference type="STRING" id="1732.SAMN02910417_02325"/>
<evidence type="ECO:0000256" key="1">
    <source>
        <dbReference type="ARBA" id="ARBA00018672"/>
    </source>
</evidence>
<dbReference type="Pfam" id="PF00072">
    <property type="entry name" value="Response_reg"/>
    <property type="match status" value="1"/>
</dbReference>
<dbReference type="InterPro" id="IPR001867">
    <property type="entry name" value="OmpR/PhoB-type_DNA-bd"/>
</dbReference>
<dbReference type="PANTHER" id="PTHR48111">
    <property type="entry name" value="REGULATOR OF RPOS"/>
    <property type="match status" value="1"/>
</dbReference>
<sequence>MSSTTILFADDDEAIRDVLNLLLRSEGYNTIAASNGEEVLEQMSDEIDLLILDVMMPKMDGIETCRQVRKKYATPILFLTAKSMEEDKIKGFSVGADDYLVKPFSYTELTMRVNAMLRRYREYGEKKNTNGKAVIELFGDTEIDLDAHTVTKSGKRIKLTEIEYRILLLLASHKKEVFSVQQIYENIWKEQYFYTSNNTVMVHIRNLRKKLGDTPKDSKLIQTVWGKGYKVE</sequence>
<dbReference type="InterPro" id="IPR001789">
    <property type="entry name" value="Sig_transdc_resp-reg_receiver"/>
</dbReference>
<dbReference type="CDD" id="cd17574">
    <property type="entry name" value="REC_OmpR"/>
    <property type="match status" value="1"/>
</dbReference>
<dbReference type="SMART" id="SM00862">
    <property type="entry name" value="Trans_reg_C"/>
    <property type="match status" value="1"/>
</dbReference>
<evidence type="ECO:0000259" key="10">
    <source>
        <dbReference type="PROSITE" id="PS50110"/>
    </source>
</evidence>
<dbReference type="SUPFAM" id="SSF52172">
    <property type="entry name" value="CheY-like"/>
    <property type="match status" value="1"/>
</dbReference>
<evidence type="ECO:0000256" key="6">
    <source>
        <dbReference type="ARBA" id="ARBA00023163"/>
    </source>
</evidence>
<dbReference type="Gene3D" id="6.10.250.690">
    <property type="match status" value="1"/>
</dbReference>
<keyword evidence="4" id="KW-0805">Transcription regulation</keyword>
<dbReference type="InterPro" id="IPR036388">
    <property type="entry name" value="WH-like_DNA-bd_sf"/>
</dbReference>
<accession>A0A1G6CEH6</accession>
<dbReference type="Gene3D" id="3.40.50.2300">
    <property type="match status" value="1"/>
</dbReference>
<feature type="DNA-binding region" description="OmpR/PhoB-type" evidence="9">
    <location>
        <begin position="133"/>
        <end position="232"/>
    </location>
</feature>
<dbReference type="EMBL" id="FMXR01000018">
    <property type="protein sequence ID" value="SDB31267.1"/>
    <property type="molecule type" value="Genomic_DNA"/>
</dbReference>
<dbReference type="GO" id="GO:0032993">
    <property type="term" value="C:protein-DNA complex"/>
    <property type="evidence" value="ECO:0007669"/>
    <property type="project" value="TreeGrafter"/>
</dbReference>
<evidence type="ECO:0000256" key="5">
    <source>
        <dbReference type="ARBA" id="ARBA00023125"/>
    </source>
</evidence>
<evidence type="ECO:0000256" key="3">
    <source>
        <dbReference type="ARBA" id="ARBA00023012"/>
    </source>
</evidence>
<evidence type="ECO:0000256" key="8">
    <source>
        <dbReference type="PROSITE-ProRule" id="PRU00169"/>
    </source>
</evidence>
<proteinExistence type="predicted"/>
<gene>
    <name evidence="12" type="ORF">SAMN02910417_02325</name>
</gene>
<dbReference type="OrthoDB" id="9790442at2"/>
<dbReference type="CDD" id="cd00383">
    <property type="entry name" value="trans_reg_C"/>
    <property type="match status" value="1"/>
</dbReference>
<keyword evidence="13" id="KW-1185">Reference proteome</keyword>
<dbReference type="PROSITE" id="PS51755">
    <property type="entry name" value="OMPR_PHOB"/>
    <property type="match status" value="1"/>
</dbReference>
<evidence type="ECO:0000256" key="9">
    <source>
        <dbReference type="PROSITE-ProRule" id="PRU01091"/>
    </source>
</evidence>
<dbReference type="InterPro" id="IPR039420">
    <property type="entry name" value="WalR-like"/>
</dbReference>
<evidence type="ECO:0000256" key="4">
    <source>
        <dbReference type="ARBA" id="ARBA00023015"/>
    </source>
</evidence>
<keyword evidence="6" id="KW-0804">Transcription</keyword>